<gene>
    <name evidence="2" type="ORF">FQU76_32280</name>
</gene>
<dbReference type="Gene3D" id="3.40.50.1820">
    <property type="entry name" value="alpha/beta hydrolase"/>
    <property type="match status" value="1"/>
</dbReference>
<accession>A0A5B8JIJ3</accession>
<evidence type="ECO:0000313" key="3">
    <source>
        <dbReference type="Proteomes" id="UP000320580"/>
    </source>
</evidence>
<comment type="similarity">
    <text evidence="1">Belongs to the AB hydrolase superfamily.</text>
</comment>
<dbReference type="KEGG" id="sqz:FQU76_32280"/>
<dbReference type="EMBL" id="CP042266">
    <property type="protein sequence ID" value="QDY81447.1"/>
    <property type="molecule type" value="Genomic_DNA"/>
</dbReference>
<dbReference type="OrthoDB" id="8587800at2"/>
<sequence>MFEERYPQMAGSGLPVADVDAVRASITDMWPDEPGGWVHEWSALATRYAEAGSHGLSALAYGWARFPTLADQAKRAALAHQTEQYLLAAPGFAVTFRRDVLDLPYRGGLTRVPVHVFTPPGVTGRRPMLLVSGGVDSWKMDLHGLLLTLCSHTGLPAVAFDIPGTGDSQVPMSPDGAEIVRGLIGQVRNLGNGLVVHVGISMGGHYSARSGLAGEADAAIVLGGPVEAAFARGRLTRFGMDGIVGNALGFDRRPSHDELFTALAAFSLRPLLDLDGQAPMLVVNGADDVHVPPDDTLVFEGRRDTEVHLLPGTGHCAVTRLPEVLRIISEWLPRTLSALRTGPATTAGPN</sequence>
<dbReference type="PANTHER" id="PTHR22946:SF12">
    <property type="entry name" value="CONIDIAL PIGMENT BIOSYNTHESIS PROTEIN AYG1 (AFU_ORTHOLOGUE AFUA_2G17550)"/>
    <property type="match status" value="1"/>
</dbReference>
<dbReference type="PANTHER" id="PTHR22946">
    <property type="entry name" value="DIENELACTONE HYDROLASE DOMAIN-CONTAINING PROTEIN-RELATED"/>
    <property type="match status" value="1"/>
</dbReference>
<dbReference type="InterPro" id="IPR050261">
    <property type="entry name" value="FrsA_esterase"/>
</dbReference>
<name>A0A5B8JIJ3_9ACTN</name>
<dbReference type="GO" id="GO:0016787">
    <property type="term" value="F:hydrolase activity"/>
    <property type="evidence" value="ECO:0007669"/>
    <property type="project" value="UniProtKB-KW"/>
</dbReference>
<dbReference type="InterPro" id="IPR029058">
    <property type="entry name" value="AB_hydrolase_fold"/>
</dbReference>
<keyword evidence="2" id="KW-0378">Hydrolase</keyword>
<evidence type="ECO:0000256" key="1">
    <source>
        <dbReference type="ARBA" id="ARBA00008645"/>
    </source>
</evidence>
<dbReference type="AlphaFoldDB" id="A0A5B8JIJ3"/>
<reference evidence="2 3" key="1">
    <citation type="submission" date="2019-07" db="EMBL/GenBank/DDBJ databases">
        <authorList>
            <person name="Zhu P."/>
        </authorList>
    </citation>
    <scope>NUCLEOTIDE SEQUENCE [LARGE SCALE GENOMIC DNA]</scope>
    <source>
        <strain evidence="2 3">SSL-25</strain>
    </source>
</reference>
<organism evidence="2 3">
    <name type="scientific">Streptomyces qinzhouensis</name>
    <dbReference type="NCBI Taxonomy" id="2599401"/>
    <lineage>
        <taxon>Bacteria</taxon>
        <taxon>Bacillati</taxon>
        <taxon>Actinomycetota</taxon>
        <taxon>Actinomycetes</taxon>
        <taxon>Kitasatosporales</taxon>
        <taxon>Streptomycetaceae</taxon>
        <taxon>Streptomyces</taxon>
    </lineage>
</organism>
<dbReference type="Proteomes" id="UP000320580">
    <property type="component" value="Chromosome"/>
</dbReference>
<protein>
    <submittedName>
        <fullName evidence="2">Alpha/beta hydrolase</fullName>
    </submittedName>
</protein>
<keyword evidence="3" id="KW-1185">Reference proteome</keyword>
<proteinExistence type="inferred from homology"/>
<evidence type="ECO:0000313" key="2">
    <source>
        <dbReference type="EMBL" id="QDY81447.1"/>
    </source>
</evidence>
<dbReference type="SUPFAM" id="SSF53474">
    <property type="entry name" value="alpha/beta-Hydrolases"/>
    <property type="match status" value="1"/>
</dbReference>